<dbReference type="AlphaFoldDB" id="A0A8W8KAR8"/>
<reference evidence="1" key="1">
    <citation type="submission" date="2022-08" db="UniProtKB">
        <authorList>
            <consortium name="EnsemblMetazoa"/>
        </authorList>
    </citation>
    <scope>IDENTIFICATION</scope>
    <source>
        <strain evidence="1">05x7-T-G4-1.051#20</strain>
    </source>
</reference>
<organism evidence="1 2">
    <name type="scientific">Magallana gigas</name>
    <name type="common">Pacific oyster</name>
    <name type="synonym">Crassostrea gigas</name>
    <dbReference type="NCBI Taxonomy" id="29159"/>
    <lineage>
        <taxon>Eukaryota</taxon>
        <taxon>Metazoa</taxon>
        <taxon>Spiralia</taxon>
        <taxon>Lophotrochozoa</taxon>
        <taxon>Mollusca</taxon>
        <taxon>Bivalvia</taxon>
        <taxon>Autobranchia</taxon>
        <taxon>Pteriomorphia</taxon>
        <taxon>Ostreida</taxon>
        <taxon>Ostreoidea</taxon>
        <taxon>Ostreidae</taxon>
        <taxon>Magallana</taxon>
    </lineage>
</organism>
<evidence type="ECO:0000313" key="1">
    <source>
        <dbReference type="EnsemblMetazoa" id="G23120.6:cds"/>
    </source>
</evidence>
<sequence>MLFCEYNSCNTGIIQGALLSFLGPQKTGVLVEFSNLAFHFIAPGDLSDEELDDVLQFLHERIQKHEKTEIQLLKYLNESLKSVSHKNFWMCADTLDEKKNDKLKKIIDDYFEKQEILTEFKQREEGQDEKQPSPQEVSQAVADIRQLISLHGHEHRFNGRAIARIFHGISSPCFPAQTWGRARRFWRSNMNLDFNFLVKLAVQEIIKLR</sequence>
<evidence type="ECO:0000313" key="2">
    <source>
        <dbReference type="Proteomes" id="UP000005408"/>
    </source>
</evidence>
<protein>
    <submittedName>
        <fullName evidence="1">Uncharacterized protein</fullName>
    </submittedName>
</protein>
<accession>A0A8W8KAR8</accession>
<keyword evidence="2" id="KW-1185">Reference proteome</keyword>
<dbReference type="EnsemblMetazoa" id="G23120.6">
    <property type="protein sequence ID" value="G23120.6:cds"/>
    <property type="gene ID" value="G23120"/>
</dbReference>
<proteinExistence type="predicted"/>
<name>A0A8W8KAR8_MAGGI</name>
<dbReference type="Proteomes" id="UP000005408">
    <property type="component" value="Unassembled WGS sequence"/>
</dbReference>